<sequence>MPSLRRVLRKIRSKHGHRSPPSPRQDEDQKPHSASFLGLPAELRNQVYHELAAQTALTLTPFRLKKAPVLNGLLLACHQTRAEFKKVLFANAHVTINIHEYKFSNLIRVLETLSEEHLSMLKLNRDIWIIFYLAHVPTRDDRRNLRGWIDYRGSRFCVPYFGSAQAQQAARELFFEYDVRYLDRLRPPRPPIRYLTRHDMKLDLLRSHLRMYKHLEREDEEDAPSEELVRLRRNVEECVQLLEDLQLERSTPRNMSVVTTCTLPNS</sequence>
<gene>
    <name evidence="2" type="primary">HEM15_2</name>
    <name evidence="2" type="ORF">LTR09_001420</name>
</gene>
<dbReference type="Proteomes" id="UP001271007">
    <property type="component" value="Unassembled WGS sequence"/>
</dbReference>
<evidence type="ECO:0000313" key="3">
    <source>
        <dbReference type="Proteomes" id="UP001271007"/>
    </source>
</evidence>
<accession>A0AAJ0LWW8</accession>
<evidence type="ECO:0000313" key="2">
    <source>
        <dbReference type="EMBL" id="KAK3058342.1"/>
    </source>
</evidence>
<evidence type="ECO:0000256" key="1">
    <source>
        <dbReference type="SAM" id="MobiDB-lite"/>
    </source>
</evidence>
<dbReference type="EMBL" id="JAWDJX010000002">
    <property type="protein sequence ID" value="KAK3058342.1"/>
    <property type="molecule type" value="Genomic_DNA"/>
</dbReference>
<feature type="region of interest" description="Disordered" evidence="1">
    <location>
        <begin position="1"/>
        <end position="33"/>
    </location>
</feature>
<feature type="compositionally biased region" description="Basic residues" evidence="1">
    <location>
        <begin position="1"/>
        <end position="18"/>
    </location>
</feature>
<protein>
    <submittedName>
        <fullName evidence="2">Ferrochelatase hem15</fullName>
    </submittedName>
</protein>
<name>A0AAJ0LWW8_9PEZI</name>
<keyword evidence="3" id="KW-1185">Reference proteome</keyword>
<organism evidence="2 3">
    <name type="scientific">Extremus antarcticus</name>
    <dbReference type="NCBI Taxonomy" id="702011"/>
    <lineage>
        <taxon>Eukaryota</taxon>
        <taxon>Fungi</taxon>
        <taxon>Dikarya</taxon>
        <taxon>Ascomycota</taxon>
        <taxon>Pezizomycotina</taxon>
        <taxon>Dothideomycetes</taxon>
        <taxon>Dothideomycetidae</taxon>
        <taxon>Mycosphaerellales</taxon>
        <taxon>Extremaceae</taxon>
        <taxon>Extremus</taxon>
    </lineage>
</organism>
<dbReference type="AlphaFoldDB" id="A0AAJ0LWW8"/>
<proteinExistence type="predicted"/>
<reference evidence="2" key="1">
    <citation type="submission" date="2023-04" db="EMBL/GenBank/DDBJ databases">
        <title>Black Yeasts Isolated from many extreme environments.</title>
        <authorList>
            <person name="Coleine C."/>
            <person name="Stajich J.E."/>
            <person name="Selbmann L."/>
        </authorList>
    </citation>
    <scope>NUCLEOTIDE SEQUENCE</scope>
    <source>
        <strain evidence="2">CCFEE 5312</strain>
    </source>
</reference>
<comment type="caution">
    <text evidence="2">The sequence shown here is derived from an EMBL/GenBank/DDBJ whole genome shotgun (WGS) entry which is preliminary data.</text>
</comment>